<dbReference type="RefSeq" id="XP_038779798.1">
    <property type="nucleotide sequence ID" value="XM_038923870.1"/>
</dbReference>
<dbReference type="KEGG" id="bnn:FOA43_003619"/>
<dbReference type="AlphaFoldDB" id="A0A875S5N0"/>
<feature type="compositionally biased region" description="Acidic residues" evidence="12">
    <location>
        <begin position="110"/>
        <end position="128"/>
    </location>
</feature>
<evidence type="ECO:0000313" key="14">
    <source>
        <dbReference type="Proteomes" id="UP000662931"/>
    </source>
</evidence>
<dbReference type="FunFam" id="2.40.10.230:FF:000002">
    <property type="entry name" value="H/ACA ribonucleoprotein complex non-core subunit NAF1"/>
    <property type="match status" value="1"/>
</dbReference>
<sequence>MEEKVLESSEELHNGAVADDNNEQAVHEDSIFDKKTDFSYSSDEYEPELKEPTEEQKKEQSPKAKDVADSVLSSNSRSGTSSSSDSDSDSNSNSNSNSNSGLSVSNPGSESEDNVTDFEEDKDNDNDEGPIRSKNEIVDENAPSLPDDFIIDSNTPIRYLGNVTGIVEKNVIIQSSASAEYQVLEGAILCLKDRTPLGPLFEVFGRIHSPVYRLKYNTKQDLEKRSIKKGDQVYYVIPSAQFELTQNIKAIKGSDASNWNDEEIPEEEQEFSDDEKEKAAKRMKKRKHKNKTNSDNKKKKTDEIGSTSKKLIPDYIKSRLTSLPSSQASKKKDNKSKDSQSKDGGDQILMNDRSNISRQVYPQPLSIPCSIAASSQQPVSSTSQYSPAPLLNVLSQTSQAFVSIMNPQNQVQSSQNMTQQTHQQSEPPFSLDSTNQGQLLQNLISNVQSNFDQQQAKILAQIVSLLANQTKSAVTSIHSAVQNTLPANSEVYPCLEGQSMGPYAIQHGQMQNEDIKYSTAVDEEEADDADAYDPENPN</sequence>
<evidence type="ECO:0000256" key="12">
    <source>
        <dbReference type="SAM" id="MobiDB-lite"/>
    </source>
</evidence>
<feature type="compositionally biased region" description="Basic and acidic residues" evidence="12">
    <location>
        <begin position="292"/>
        <end position="303"/>
    </location>
</feature>
<organism evidence="13 14">
    <name type="scientific">Eeniella nana</name>
    <name type="common">Yeast</name>
    <name type="synonym">Brettanomyces nanus</name>
    <dbReference type="NCBI Taxonomy" id="13502"/>
    <lineage>
        <taxon>Eukaryota</taxon>
        <taxon>Fungi</taxon>
        <taxon>Dikarya</taxon>
        <taxon>Ascomycota</taxon>
        <taxon>Saccharomycotina</taxon>
        <taxon>Pichiomycetes</taxon>
        <taxon>Pichiales</taxon>
        <taxon>Pichiaceae</taxon>
        <taxon>Brettanomyces</taxon>
    </lineage>
</organism>
<dbReference type="InterPro" id="IPR038664">
    <property type="entry name" value="Gar1/Naf1_Cbf5-bd_sf"/>
</dbReference>
<feature type="compositionally biased region" description="Acidic residues" evidence="12">
    <location>
        <begin position="521"/>
        <end position="538"/>
    </location>
</feature>
<feature type="region of interest" description="Disordered" evidence="12">
    <location>
        <begin position="257"/>
        <end position="349"/>
    </location>
</feature>
<dbReference type="OrthoDB" id="21550at2759"/>
<keyword evidence="6" id="KW-0597">Phosphoprotein</keyword>
<evidence type="ECO:0000256" key="9">
    <source>
        <dbReference type="ARBA" id="ARBA00054735"/>
    </source>
</evidence>
<keyword evidence="5" id="KW-0698">rRNA processing</keyword>
<reference evidence="13" key="1">
    <citation type="submission" date="2020-10" db="EMBL/GenBank/DDBJ databases">
        <authorList>
            <person name="Roach M.J.R."/>
        </authorList>
    </citation>
    <scope>NUCLEOTIDE SEQUENCE</scope>
    <source>
        <strain evidence="13">CBS 1945</strain>
    </source>
</reference>
<evidence type="ECO:0000256" key="1">
    <source>
        <dbReference type="ARBA" id="ARBA00004123"/>
    </source>
</evidence>
<dbReference type="InterPro" id="IPR040309">
    <property type="entry name" value="Naf1"/>
</dbReference>
<feature type="compositionally biased region" description="Basic residues" evidence="12">
    <location>
        <begin position="281"/>
        <end position="291"/>
    </location>
</feature>
<keyword evidence="4" id="KW-0690">Ribosome biogenesis</keyword>
<name>A0A875S5N0_EENNA</name>
<dbReference type="GO" id="GO:0005732">
    <property type="term" value="C:sno(s)RNA-containing ribonucleoprotein complex"/>
    <property type="evidence" value="ECO:0007669"/>
    <property type="project" value="InterPro"/>
</dbReference>
<dbReference type="Proteomes" id="UP000662931">
    <property type="component" value="Chromosome 4"/>
</dbReference>
<feature type="region of interest" description="Disordered" evidence="12">
    <location>
        <begin position="410"/>
        <end position="433"/>
    </location>
</feature>
<dbReference type="GO" id="GO:0001522">
    <property type="term" value="P:pseudouridine synthesis"/>
    <property type="evidence" value="ECO:0007669"/>
    <property type="project" value="InterPro"/>
</dbReference>
<protein>
    <recommendedName>
        <fullName evidence="3">H/ACA ribonucleoprotein complex non-core subunit NAF1</fullName>
    </recommendedName>
    <alternativeName>
        <fullName evidence="11">Nuclear assembly factor 1</fullName>
    </alternativeName>
</protein>
<feature type="compositionally biased region" description="Basic and acidic residues" evidence="12">
    <location>
        <begin position="47"/>
        <end position="68"/>
    </location>
</feature>
<proteinExistence type="inferred from homology"/>
<keyword evidence="7" id="KW-0694">RNA-binding</keyword>
<dbReference type="GO" id="GO:0005634">
    <property type="term" value="C:nucleus"/>
    <property type="evidence" value="ECO:0007669"/>
    <property type="project" value="UniProtKB-SubCell"/>
</dbReference>
<evidence type="ECO:0000256" key="3">
    <source>
        <dbReference type="ARBA" id="ARBA00021438"/>
    </source>
</evidence>
<dbReference type="GO" id="GO:0000493">
    <property type="term" value="P:box H/ACA snoRNP assembly"/>
    <property type="evidence" value="ECO:0007669"/>
    <property type="project" value="InterPro"/>
</dbReference>
<comment type="similarity">
    <text evidence="2">Belongs to the NAF1 family.</text>
</comment>
<dbReference type="GO" id="GO:0006364">
    <property type="term" value="P:rRNA processing"/>
    <property type="evidence" value="ECO:0007669"/>
    <property type="project" value="UniProtKB-KW"/>
</dbReference>
<evidence type="ECO:0000256" key="4">
    <source>
        <dbReference type="ARBA" id="ARBA00022517"/>
    </source>
</evidence>
<dbReference type="EMBL" id="CP064815">
    <property type="protein sequence ID" value="QPG76233.1"/>
    <property type="molecule type" value="Genomic_DNA"/>
</dbReference>
<feature type="compositionally biased region" description="Basic and acidic residues" evidence="12">
    <location>
        <begin position="1"/>
        <end position="13"/>
    </location>
</feature>
<comment type="subcellular location">
    <subcellularLocation>
        <location evidence="1">Nucleus</location>
    </subcellularLocation>
</comment>
<comment type="function">
    <text evidence="9">RNA-binding protein required for the maturation of box H/ACA snoRNPs complex and ribosome biogenesis. During assembly of the H/ACA snoRNPs complex, it associates with the complex and disappears during maturation of the complex and is replaced by GAR1 to yield mature H/ACA snoRNPs complex. Acts as a competitive binder for CBF5 probably required to prevent non-cognate RNAs from being loaded during transport of the particle by inducing a non-productive conformation of CBF5.</text>
</comment>
<feature type="region of interest" description="Disordered" evidence="12">
    <location>
        <begin position="515"/>
        <end position="538"/>
    </location>
</feature>
<evidence type="ECO:0000256" key="6">
    <source>
        <dbReference type="ARBA" id="ARBA00022553"/>
    </source>
</evidence>
<feature type="compositionally biased region" description="Low complexity" evidence="12">
    <location>
        <begin position="70"/>
        <end position="109"/>
    </location>
</feature>
<evidence type="ECO:0000256" key="2">
    <source>
        <dbReference type="ARBA" id="ARBA00009801"/>
    </source>
</evidence>
<evidence type="ECO:0000256" key="5">
    <source>
        <dbReference type="ARBA" id="ARBA00022552"/>
    </source>
</evidence>
<dbReference type="GeneID" id="62197019"/>
<keyword evidence="8" id="KW-0539">Nucleus</keyword>
<dbReference type="Gene3D" id="2.40.10.230">
    <property type="entry name" value="Probable tRNA pseudouridine synthase domain"/>
    <property type="match status" value="1"/>
</dbReference>
<dbReference type="SUPFAM" id="SSF50447">
    <property type="entry name" value="Translation proteins"/>
    <property type="match status" value="1"/>
</dbReference>
<dbReference type="InterPro" id="IPR007504">
    <property type="entry name" value="H/ACA_rnp_Gar1/Naf1"/>
</dbReference>
<evidence type="ECO:0000256" key="10">
    <source>
        <dbReference type="ARBA" id="ARBA00065983"/>
    </source>
</evidence>
<evidence type="ECO:0000256" key="8">
    <source>
        <dbReference type="ARBA" id="ARBA00023242"/>
    </source>
</evidence>
<dbReference type="Pfam" id="PF04410">
    <property type="entry name" value="Gar1"/>
    <property type="match status" value="1"/>
</dbReference>
<dbReference type="InterPro" id="IPR009000">
    <property type="entry name" value="Transl_B-barrel_sf"/>
</dbReference>
<gene>
    <name evidence="13" type="ORF">FOA43_003619</name>
</gene>
<keyword evidence="14" id="KW-1185">Reference proteome</keyword>
<dbReference type="PANTHER" id="PTHR31633:SF1">
    <property type="entry name" value="H_ACA RIBONUCLEOPROTEIN COMPLEX NON-CORE SUBUNIT NAF1"/>
    <property type="match status" value="1"/>
</dbReference>
<feature type="compositionally biased region" description="Acidic residues" evidence="12">
    <location>
        <begin position="260"/>
        <end position="274"/>
    </location>
</feature>
<dbReference type="GO" id="GO:0003723">
    <property type="term" value="F:RNA binding"/>
    <property type="evidence" value="ECO:0007669"/>
    <property type="project" value="UniProtKB-KW"/>
</dbReference>
<feature type="compositionally biased region" description="Basic and acidic residues" evidence="12">
    <location>
        <begin position="335"/>
        <end position="345"/>
    </location>
</feature>
<feature type="compositionally biased region" description="Basic and acidic residues" evidence="12">
    <location>
        <begin position="25"/>
        <end position="37"/>
    </location>
</feature>
<comment type="subunit">
    <text evidence="10">During assembly of the complex, component of the small nucleolar ribonucleoprotein particles containing H/ACA-type snoRNAs (H/ACA snoRNPs) which contains CBF5, NAF1, NHP2 and NOP10 proteins. Interacts with SHQ1. Interacts directly with CBF5. Interacts with hyperphosphorylated C-terminal domain (CTD) of RNA polymerase II large subunit (RPB1).</text>
</comment>
<evidence type="ECO:0000256" key="11">
    <source>
        <dbReference type="ARBA" id="ARBA00076743"/>
    </source>
</evidence>
<accession>A0A875S5N0</accession>
<dbReference type="PANTHER" id="PTHR31633">
    <property type="entry name" value="H/ACA RIBONUCLEOPROTEIN COMPLEX NON-CORE SUBUNIT NAF1"/>
    <property type="match status" value="1"/>
</dbReference>
<evidence type="ECO:0000256" key="7">
    <source>
        <dbReference type="ARBA" id="ARBA00022884"/>
    </source>
</evidence>
<evidence type="ECO:0000313" key="13">
    <source>
        <dbReference type="EMBL" id="QPG76233.1"/>
    </source>
</evidence>
<feature type="region of interest" description="Disordered" evidence="12">
    <location>
        <begin position="1"/>
        <end position="146"/>
    </location>
</feature>